<dbReference type="Pfam" id="PF02891">
    <property type="entry name" value="zf-MIZ"/>
    <property type="match status" value="1"/>
</dbReference>
<evidence type="ECO:0000256" key="11">
    <source>
        <dbReference type="SAM" id="MobiDB-lite"/>
    </source>
</evidence>
<dbReference type="Gene3D" id="3.30.40.10">
    <property type="entry name" value="Zinc/RING finger domain, C3HC4 (zinc finger)"/>
    <property type="match status" value="1"/>
</dbReference>
<dbReference type="InterPro" id="IPR003034">
    <property type="entry name" value="SAP_dom"/>
</dbReference>
<dbReference type="GO" id="GO:0005634">
    <property type="term" value="C:nucleus"/>
    <property type="evidence" value="ECO:0007669"/>
    <property type="project" value="UniProtKB-SubCell"/>
</dbReference>
<keyword evidence="4" id="KW-0808">Transferase</keyword>
<feature type="domain" description="SAP" evidence="12">
    <location>
        <begin position="21"/>
        <end position="55"/>
    </location>
</feature>
<evidence type="ECO:0000256" key="4">
    <source>
        <dbReference type="ARBA" id="ARBA00022679"/>
    </source>
</evidence>
<dbReference type="Gene3D" id="2.60.120.780">
    <property type="entry name" value="PINIT domain"/>
    <property type="match status" value="1"/>
</dbReference>
<feature type="compositionally biased region" description="Low complexity" evidence="11">
    <location>
        <begin position="485"/>
        <end position="497"/>
    </location>
</feature>
<dbReference type="InterPro" id="IPR004181">
    <property type="entry name" value="Znf_MIZ"/>
</dbReference>
<evidence type="ECO:0000256" key="7">
    <source>
        <dbReference type="ARBA" id="ARBA00022786"/>
    </source>
</evidence>
<dbReference type="InterPro" id="IPR036361">
    <property type="entry name" value="SAP_dom_sf"/>
</dbReference>
<dbReference type="GO" id="GO:0016925">
    <property type="term" value="P:protein sumoylation"/>
    <property type="evidence" value="ECO:0007669"/>
    <property type="project" value="TreeGrafter"/>
</dbReference>
<evidence type="ECO:0000259" key="13">
    <source>
        <dbReference type="PROSITE" id="PS51044"/>
    </source>
</evidence>
<evidence type="ECO:0000256" key="3">
    <source>
        <dbReference type="ARBA" id="ARBA00005383"/>
    </source>
</evidence>
<dbReference type="InterPro" id="IPR031141">
    <property type="entry name" value="SIZ1/2_SP-RING"/>
</dbReference>
<dbReference type="Pfam" id="PF02037">
    <property type="entry name" value="SAP"/>
    <property type="match status" value="1"/>
</dbReference>
<protein>
    <submittedName>
        <fullName evidence="15">PINIT domain-containing protein</fullName>
    </submittedName>
</protein>
<comment type="caution">
    <text evidence="15">The sequence shown here is derived from an EMBL/GenBank/DDBJ whole genome shotgun (WGS) entry which is preliminary data.</text>
</comment>
<dbReference type="GO" id="GO:0008270">
    <property type="term" value="F:zinc ion binding"/>
    <property type="evidence" value="ECO:0007669"/>
    <property type="project" value="UniProtKB-KW"/>
</dbReference>
<gene>
    <name evidence="15" type="ORF">B0T17DRAFT_615584</name>
</gene>
<feature type="region of interest" description="Disordered" evidence="11">
    <location>
        <begin position="421"/>
        <end position="446"/>
    </location>
</feature>
<keyword evidence="8" id="KW-0862">Zinc</keyword>
<organism evidence="15 16">
    <name type="scientific">Bombardia bombarda</name>
    <dbReference type="NCBI Taxonomy" id="252184"/>
    <lineage>
        <taxon>Eukaryota</taxon>
        <taxon>Fungi</taxon>
        <taxon>Dikarya</taxon>
        <taxon>Ascomycota</taxon>
        <taxon>Pezizomycotina</taxon>
        <taxon>Sordariomycetes</taxon>
        <taxon>Sordariomycetidae</taxon>
        <taxon>Sordariales</taxon>
        <taxon>Lasiosphaeriaceae</taxon>
        <taxon>Bombardia</taxon>
    </lineage>
</organism>
<dbReference type="SUPFAM" id="SSF68906">
    <property type="entry name" value="SAP domain"/>
    <property type="match status" value="1"/>
</dbReference>
<dbReference type="PANTHER" id="PTHR10782:SF4">
    <property type="entry name" value="TONALLI, ISOFORM E"/>
    <property type="match status" value="1"/>
</dbReference>
<dbReference type="PROSITE" id="PS51466">
    <property type="entry name" value="PINIT"/>
    <property type="match status" value="1"/>
</dbReference>
<dbReference type="GO" id="GO:0061665">
    <property type="term" value="F:SUMO ligase activity"/>
    <property type="evidence" value="ECO:0007669"/>
    <property type="project" value="TreeGrafter"/>
</dbReference>
<evidence type="ECO:0000256" key="8">
    <source>
        <dbReference type="ARBA" id="ARBA00022833"/>
    </source>
</evidence>
<dbReference type="EMBL" id="JAULSR010000002">
    <property type="protein sequence ID" value="KAK0629857.1"/>
    <property type="molecule type" value="Genomic_DNA"/>
</dbReference>
<dbReference type="CDD" id="cd16792">
    <property type="entry name" value="SP-RING_Siz-like"/>
    <property type="match status" value="1"/>
</dbReference>
<name>A0AA40C989_9PEZI</name>
<comment type="subcellular location">
    <subcellularLocation>
        <location evidence="1">Nucleus</location>
    </subcellularLocation>
</comment>
<keyword evidence="16" id="KW-1185">Reference proteome</keyword>
<evidence type="ECO:0000256" key="2">
    <source>
        <dbReference type="ARBA" id="ARBA00004718"/>
    </source>
</evidence>
<evidence type="ECO:0000256" key="10">
    <source>
        <dbReference type="PROSITE-ProRule" id="PRU00452"/>
    </source>
</evidence>
<comment type="similarity">
    <text evidence="3">Belongs to the PIAS family.</text>
</comment>
<dbReference type="PROSITE" id="PS50800">
    <property type="entry name" value="SAP"/>
    <property type="match status" value="1"/>
</dbReference>
<accession>A0AA40C989</accession>
<dbReference type="InterPro" id="IPR038654">
    <property type="entry name" value="PINIT_sf"/>
</dbReference>
<dbReference type="PANTHER" id="PTHR10782">
    <property type="entry name" value="ZINC FINGER MIZ DOMAIN-CONTAINING PROTEIN"/>
    <property type="match status" value="1"/>
</dbReference>
<sequence length="539" mass="59714">MASPPPPTNFDAQALTRIVQIPSLQKPALQNICAANGLTKTGNKADLQKRIIQLINECMGTEDWPRFAEVRGSIYKYAPLHSQSMLPPTSYLPPASSQPAPHYAAMPSYQTTTGYGQINGSRSLNPHAFPTQSTPNSLAIRPQSDNMLMPSAFNYKRSPFYEIKDRVGDVKVCEVMSQHRNTIPVSVRALDHPLLQQCSTDPNLRVMVFCASGNTGEQDISFPHQSELKVNTGEIKANLRGLKNKPGSTRPADITDSLRLKPSSYSNNIEFTYALTQKVGERRLSDQDSDTKKFYLGIYMCKTTPVNKLIGQIQKKIRKESVISEITKKANDPDVIATSQNLSLKCPLSYMRLNLPCRAISCSHIQCFDATSYLQLQEQGPQWICPVCNKPAPFDQLAVDEYVREILVETPDSVEQVTIEPDGKWAAPGTQKSSRKEQSYEPSYLDDDDFVVSETLSRASYGTTHCETPSRMAAPSTFLGTPTNSSSRDSSAMPRSATSNKRPLPEVIDLTFSDDDDEEPARPVKRPNYGSNGYSNPPC</sequence>
<keyword evidence="7" id="KW-0833">Ubl conjugation pathway</keyword>
<feature type="region of interest" description="Disordered" evidence="11">
    <location>
        <begin position="461"/>
        <end position="539"/>
    </location>
</feature>
<comment type="pathway">
    <text evidence="2">Protein modification; protein sumoylation.</text>
</comment>
<dbReference type="PROSITE" id="PS51044">
    <property type="entry name" value="ZF_SP_RING"/>
    <property type="match status" value="1"/>
</dbReference>
<reference evidence="15" key="1">
    <citation type="submission" date="2023-06" db="EMBL/GenBank/DDBJ databases">
        <title>Genome-scale phylogeny and comparative genomics of the fungal order Sordariales.</title>
        <authorList>
            <consortium name="Lawrence Berkeley National Laboratory"/>
            <person name="Hensen N."/>
            <person name="Bonometti L."/>
            <person name="Westerberg I."/>
            <person name="Brannstrom I.O."/>
            <person name="Guillou S."/>
            <person name="Cros-Aarteil S."/>
            <person name="Calhoun S."/>
            <person name="Haridas S."/>
            <person name="Kuo A."/>
            <person name="Mondo S."/>
            <person name="Pangilinan J."/>
            <person name="Riley R."/>
            <person name="LaButti K."/>
            <person name="Andreopoulos B."/>
            <person name="Lipzen A."/>
            <person name="Chen C."/>
            <person name="Yanf M."/>
            <person name="Daum C."/>
            <person name="Ng V."/>
            <person name="Clum A."/>
            <person name="Steindorff A."/>
            <person name="Ohm R."/>
            <person name="Martin F."/>
            <person name="Silar P."/>
            <person name="Natvig D."/>
            <person name="Lalanne C."/>
            <person name="Gautier V."/>
            <person name="Ament-velasquez S.L."/>
            <person name="Kruys A."/>
            <person name="Hutchinson M.I."/>
            <person name="Powell A.J."/>
            <person name="Barry K."/>
            <person name="Miller A.N."/>
            <person name="Grigoriev I.V."/>
            <person name="Debuchy R."/>
            <person name="Gladieux P."/>
            <person name="Thoren M.H."/>
            <person name="Johannesson H."/>
        </authorList>
    </citation>
    <scope>NUCLEOTIDE SEQUENCE</scope>
    <source>
        <strain evidence="15">SMH3391-2</strain>
    </source>
</reference>
<evidence type="ECO:0000313" key="15">
    <source>
        <dbReference type="EMBL" id="KAK0629857.1"/>
    </source>
</evidence>
<dbReference type="Pfam" id="PF14324">
    <property type="entry name" value="PINIT"/>
    <property type="match status" value="1"/>
</dbReference>
<dbReference type="GO" id="GO:0000785">
    <property type="term" value="C:chromatin"/>
    <property type="evidence" value="ECO:0007669"/>
    <property type="project" value="TreeGrafter"/>
</dbReference>
<feature type="domain" description="PINIT" evidence="14">
    <location>
        <begin position="132"/>
        <end position="304"/>
    </location>
</feature>
<dbReference type="AlphaFoldDB" id="A0AA40C989"/>
<dbReference type="InterPro" id="IPR013083">
    <property type="entry name" value="Znf_RING/FYVE/PHD"/>
</dbReference>
<evidence type="ECO:0000259" key="14">
    <source>
        <dbReference type="PROSITE" id="PS51466"/>
    </source>
</evidence>
<feature type="domain" description="SP-RING-type" evidence="13">
    <location>
        <begin position="331"/>
        <end position="416"/>
    </location>
</feature>
<evidence type="ECO:0000313" key="16">
    <source>
        <dbReference type="Proteomes" id="UP001174934"/>
    </source>
</evidence>
<proteinExistence type="inferred from homology"/>
<evidence type="ECO:0000259" key="12">
    <source>
        <dbReference type="PROSITE" id="PS50800"/>
    </source>
</evidence>
<evidence type="ECO:0000256" key="6">
    <source>
        <dbReference type="ARBA" id="ARBA00022771"/>
    </source>
</evidence>
<dbReference type="InterPro" id="IPR023321">
    <property type="entry name" value="PINIT"/>
</dbReference>
<dbReference type="SMART" id="SM00513">
    <property type="entry name" value="SAP"/>
    <property type="match status" value="1"/>
</dbReference>
<feature type="compositionally biased region" description="Polar residues" evidence="11">
    <location>
        <begin position="529"/>
        <end position="539"/>
    </location>
</feature>
<keyword evidence="9" id="KW-0539">Nucleus</keyword>
<evidence type="ECO:0000256" key="9">
    <source>
        <dbReference type="ARBA" id="ARBA00023242"/>
    </source>
</evidence>
<keyword evidence="5" id="KW-0479">Metal-binding</keyword>
<evidence type="ECO:0000256" key="1">
    <source>
        <dbReference type="ARBA" id="ARBA00004123"/>
    </source>
</evidence>
<evidence type="ECO:0000256" key="5">
    <source>
        <dbReference type="ARBA" id="ARBA00022723"/>
    </source>
</evidence>
<dbReference type="Proteomes" id="UP001174934">
    <property type="component" value="Unassembled WGS sequence"/>
</dbReference>
<keyword evidence="6 10" id="KW-0863">Zinc-finger</keyword>